<gene>
    <name evidence="1" type="ORF">GCM10008171_02770</name>
</gene>
<proteinExistence type="predicted"/>
<evidence type="ECO:0000313" key="2">
    <source>
        <dbReference type="Proteomes" id="UP001143364"/>
    </source>
</evidence>
<dbReference type="Proteomes" id="UP001143364">
    <property type="component" value="Unassembled WGS sequence"/>
</dbReference>
<dbReference type="AlphaFoldDB" id="A0A9W6JGC0"/>
<reference evidence="1" key="1">
    <citation type="journal article" date="2014" name="Int. J. Syst. Evol. Microbiol.">
        <title>Complete genome sequence of Corynebacterium casei LMG S-19264T (=DSM 44701T), isolated from a smear-ripened cheese.</title>
        <authorList>
            <consortium name="US DOE Joint Genome Institute (JGI-PGF)"/>
            <person name="Walter F."/>
            <person name="Albersmeier A."/>
            <person name="Kalinowski J."/>
            <person name="Ruckert C."/>
        </authorList>
    </citation>
    <scope>NUCLEOTIDE SEQUENCE</scope>
    <source>
        <strain evidence="1">VKM B-2555</strain>
    </source>
</reference>
<dbReference type="EMBL" id="BSFK01000004">
    <property type="protein sequence ID" value="GLK75023.1"/>
    <property type="molecule type" value="Genomic_DNA"/>
</dbReference>
<comment type="caution">
    <text evidence="1">The sequence shown here is derived from an EMBL/GenBank/DDBJ whole genome shotgun (WGS) entry which is preliminary data.</text>
</comment>
<keyword evidence="2" id="KW-1185">Reference proteome</keyword>
<evidence type="ECO:0000313" key="1">
    <source>
        <dbReference type="EMBL" id="GLK75023.1"/>
    </source>
</evidence>
<protein>
    <submittedName>
        <fullName evidence="1">Uncharacterized protein</fullName>
    </submittedName>
</protein>
<name>A0A9W6JGC0_9HYPH</name>
<organism evidence="1 2">
    <name type="scientific">Methylopila jiangsuensis</name>
    <dbReference type="NCBI Taxonomy" id="586230"/>
    <lineage>
        <taxon>Bacteria</taxon>
        <taxon>Pseudomonadati</taxon>
        <taxon>Pseudomonadota</taxon>
        <taxon>Alphaproteobacteria</taxon>
        <taxon>Hyphomicrobiales</taxon>
        <taxon>Methylopilaceae</taxon>
        <taxon>Methylopila</taxon>
    </lineage>
</organism>
<accession>A0A9W6JGC0</accession>
<reference evidence="1" key="2">
    <citation type="submission" date="2023-01" db="EMBL/GenBank/DDBJ databases">
        <authorList>
            <person name="Sun Q."/>
            <person name="Evtushenko L."/>
        </authorList>
    </citation>
    <scope>NUCLEOTIDE SEQUENCE</scope>
    <source>
        <strain evidence="1">VKM B-2555</strain>
    </source>
</reference>
<dbReference type="RefSeq" id="WP_271203001.1">
    <property type="nucleotide sequence ID" value="NZ_BSFK01000004.1"/>
</dbReference>
<sequence length="102" mass="11515">MVFSPQQVKFEFLSYIKEFGTEPSGWRIGSGVNAETALFEENGVDRERDIWLWKPLLSPAAAAIVLRYMTEQLKIPLAETSVKGPMLYLFRRNPDEAPVGAP</sequence>